<evidence type="ECO:0000313" key="5">
    <source>
        <dbReference type="EMBL" id="CRF33274.1"/>
    </source>
</evidence>
<keyword evidence="3" id="KW-0732">Signal</keyword>
<evidence type="ECO:0000259" key="4">
    <source>
        <dbReference type="Pfam" id="PF09084"/>
    </source>
</evidence>
<comment type="subcellular location">
    <subcellularLocation>
        <location evidence="1">Periplasm</location>
    </subcellularLocation>
</comment>
<organism evidence="5 6">
    <name type="scientific">Brachyspira suanatina</name>
    <dbReference type="NCBI Taxonomy" id="381802"/>
    <lineage>
        <taxon>Bacteria</taxon>
        <taxon>Pseudomonadati</taxon>
        <taxon>Spirochaetota</taxon>
        <taxon>Spirochaetia</taxon>
        <taxon>Brachyspirales</taxon>
        <taxon>Brachyspiraceae</taxon>
        <taxon>Brachyspira</taxon>
    </lineage>
</organism>
<dbReference type="Proteomes" id="UP000043763">
    <property type="component" value="Unassembled WGS sequence"/>
</dbReference>
<dbReference type="InterPro" id="IPR015168">
    <property type="entry name" value="SsuA/THI5"/>
</dbReference>
<dbReference type="SUPFAM" id="SSF53850">
    <property type="entry name" value="Periplasmic binding protein-like II"/>
    <property type="match status" value="1"/>
</dbReference>
<dbReference type="EMBL" id="CVLB01000001">
    <property type="protein sequence ID" value="CRF33274.1"/>
    <property type="molecule type" value="Genomic_DNA"/>
</dbReference>
<dbReference type="RefSeq" id="WP_048594481.1">
    <property type="nucleotide sequence ID" value="NZ_CVLB01000001.1"/>
</dbReference>
<comment type="similarity">
    <text evidence="2">Belongs to the bacterial solute-binding protein SsuA/TauA family.</text>
</comment>
<dbReference type="PANTHER" id="PTHR30024:SF47">
    <property type="entry name" value="TAURINE-BINDING PERIPLASMIC PROTEIN"/>
    <property type="match status" value="1"/>
</dbReference>
<sequence length="327" mass="35713">MKKALLAITFILLFTFLISCGKKTNENTGKIRVAYHPNVGGASAIITGIQQNYFKDEGLDIELVKFTSGPTEIAAMVSGDIQIGYIGFGAHTLAAEGKVQIIATDGIAVVEGIRTLKTSGINSVEKLKGRSLITQLGTSGETIIDQVLAGTGVNKTDINILNAEVSSAVASFLANKVDAISVWPPYTVEIDNRIGIENLYIIKPQDVGVDSTASWIVTPDYLEANTDTVIKFTRALYKSMDYRKQNLDEAITNVSNLIGLDIATVSQEKYSSDWMDSQTMKSRISDGSISNIYKKQIEYFVQNNRLNSDPVPVDKYVRIDIIEQALN</sequence>
<accession>A0A0G4K7J7</accession>
<dbReference type="PROSITE" id="PS51257">
    <property type="entry name" value="PROKAR_LIPOPROTEIN"/>
    <property type="match status" value="1"/>
</dbReference>
<evidence type="ECO:0000313" key="6">
    <source>
        <dbReference type="Proteomes" id="UP000043763"/>
    </source>
</evidence>
<evidence type="ECO:0000256" key="2">
    <source>
        <dbReference type="ARBA" id="ARBA00010742"/>
    </source>
</evidence>
<name>A0A0G4K7J7_9SPIR</name>
<dbReference type="Gene3D" id="3.40.190.10">
    <property type="entry name" value="Periplasmic binding protein-like II"/>
    <property type="match status" value="3"/>
</dbReference>
<dbReference type="OrthoDB" id="9815602at2"/>
<dbReference type="Pfam" id="PF09084">
    <property type="entry name" value="NMT1"/>
    <property type="match status" value="1"/>
</dbReference>
<evidence type="ECO:0000256" key="3">
    <source>
        <dbReference type="ARBA" id="ARBA00022729"/>
    </source>
</evidence>
<evidence type="ECO:0000256" key="1">
    <source>
        <dbReference type="ARBA" id="ARBA00004418"/>
    </source>
</evidence>
<dbReference type="AlphaFoldDB" id="A0A0G4K7J7"/>
<protein>
    <submittedName>
        <fullName evidence="5">Nitrate ABC transporter</fullName>
    </submittedName>
</protein>
<reference evidence="6" key="1">
    <citation type="submission" date="2015-04" db="EMBL/GenBank/DDBJ databases">
        <authorList>
            <person name="Mushtaq Mamoona"/>
        </authorList>
    </citation>
    <scope>NUCLEOTIDE SEQUENCE [LARGE SCALE GENOMIC DNA]</scope>
    <source>
        <strain evidence="6">AN4859/03</strain>
    </source>
</reference>
<proteinExistence type="inferred from homology"/>
<gene>
    <name evidence="5" type="ORF">BRSU_1339</name>
</gene>
<feature type="domain" description="SsuA/THI5-like" evidence="4">
    <location>
        <begin position="44"/>
        <end position="250"/>
    </location>
</feature>
<dbReference type="GO" id="GO:0042597">
    <property type="term" value="C:periplasmic space"/>
    <property type="evidence" value="ECO:0007669"/>
    <property type="project" value="UniProtKB-SubCell"/>
</dbReference>
<keyword evidence="6" id="KW-1185">Reference proteome</keyword>
<dbReference type="PANTHER" id="PTHR30024">
    <property type="entry name" value="ALIPHATIC SULFONATES-BINDING PROTEIN-RELATED"/>
    <property type="match status" value="1"/>
</dbReference>